<organism evidence="1 2">
    <name type="scientific">Symbiodinium pilosum</name>
    <name type="common">Dinoflagellate</name>
    <dbReference type="NCBI Taxonomy" id="2952"/>
    <lineage>
        <taxon>Eukaryota</taxon>
        <taxon>Sar</taxon>
        <taxon>Alveolata</taxon>
        <taxon>Dinophyceae</taxon>
        <taxon>Suessiales</taxon>
        <taxon>Symbiodiniaceae</taxon>
        <taxon>Symbiodinium</taxon>
    </lineage>
</organism>
<evidence type="ECO:0000313" key="2">
    <source>
        <dbReference type="Proteomes" id="UP000649617"/>
    </source>
</evidence>
<feature type="non-terminal residue" evidence="1">
    <location>
        <position position="785"/>
    </location>
</feature>
<dbReference type="AlphaFoldDB" id="A0A812SFF1"/>
<dbReference type="EMBL" id="CAJNIZ010024333">
    <property type="protein sequence ID" value="CAE7475829.1"/>
    <property type="molecule type" value="Genomic_DNA"/>
</dbReference>
<evidence type="ECO:0000313" key="1">
    <source>
        <dbReference type="EMBL" id="CAE7475829.1"/>
    </source>
</evidence>
<name>A0A812SFF1_SYMPI</name>
<evidence type="ECO:0008006" key="3">
    <source>
        <dbReference type="Google" id="ProtNLM"/>
    </source>
</evidence>
<dbReference type="Proteomes" id="UP000649617">
    <property type="component" value="Unassembled WGS sequence"/>
</dbReference>
<dbReference type="OrthoDB" id="422612at2759"/>
<dbReference type="CDD" id="cd09272">
    <property type="entry name" value="RNase_HI_RT_Ty1"/>
    <property type="match status" value="1"/>
</dbReference>
<proteinExistence type="predicted"/>
<gene>
    <name evidence="1" type="ORF">SPIL2461_LOCUS12092</name>
</gene>
<accession>A0A812SFF1</accession>
<keyword evidence="2" id="KW-1185">Reference proteome</keyword>
<reference evidence="1" key="1">
    <citation type="submission" date="2021-02" db="EMBL/GenBank/DDBJ databases">
        <authorList>
            <person name="Dougan E. K."/>
            <person name="Rhodes N."/>
            <person name="Thang M."/>
            <person name="Chan C."/>
        </authorList>
    </citation>
    <scope>NUCLEOTIDE SEQUENCE</scope>
</reference>
<comment type="caution">
    <text evidence="1">The sequence shown here is derived from an EMBL/GenBank/DDBJ whole genome shotgun (WGS) entry which is preliminary data.</text>
</comment>
<protein>
    <recommendedName>
        <fullName evidence="3">Copia protein</fullName>
    </recommendedName>
</protein>
<sequence length="785" mass="87120">MNRGALAPHAASILMKLLYAARIRRFDLLRSINNLARKITKWSVKEDAGLLHLISYVHHTKHHKMIGWVGNSLKDLSIGLFADADYAGCGESLRSTSGAHMHIQGSHTRFPLAGISKRQGCVSHSTPEAEIVAADYAMSRIGLPAITLWKLLSAGDPNFVFYDDNQTMIGVVRTGRNPTMRHLERSHGIRIAWMHEMFQEGYVGLAYEVTAKMAADIHTKAFKDGISWAHACQLINIFPPEQLNSVDIMDMMKPTHDQVADAKGKSQRVHNYRNQTPCFPYTETPILPEELHRAGLSSKEGLQELDGCDPIVVVKFPRALRPPPAAIPPGRYLRSTWVLREGKWARLEDHVDIPEHRQQFDRYVERAVFQYHFQRASLSSSPAAVSPTVPASHVGVLPVHRCGVSLQRVVAALARAIHGGSVGQIYDIFERNVDMHIPWFWSCLCQSLATRVDVDRKRGKCNLIGDVPYVPANVQVKPTRKPPVIKFCNAKGEVLYTYESAKFLDDAQGGELSTSLDPEFAAEITIWGADLAKPLWVLAGVDEENWWNEFVPDEVQIVCSGSKLSGPASGYYERVIEKCISKADDLVYVGSGTVGVSSWLDKHPRAQDEPRCESPEYPYGDLGLMAAKIAKRGIRVVFELPGHDRIHSSEQRKTMVNSSGAKRTVFDGCCFGHRVNMSSQIAYVKSKWNMLTWGVDLSALSKMRDGKHSHVNVGAQEEHGGDSRRTSKVARKLLQSLASDGTKDAPVTACPSKGETVDRVMIEFCCGQDSHACQGLPEQSLHSLP</sequence>